<dbReference type="RefSeq" id="WP_135431344.1">
    <property type="nucleotide sequence ID" value="NZ_SRLA01000001.1"/>
</dbReference>
<organism evidence="1 2">
    <name type="scientific">Hymenobacter fodinae</name>
    <dbReference type="NCBI Taxonomy" id="2510796"/>
    <lineage>
        <taxon>Bacteria</taxon>
        <taxon>Pseudomonadati</taxon>
        <taxon>Bacteroidota</taxon>
        <taxon>Cytophagia</taxon>
        <taxon>Cytophagales</taxon>
        <taxon>Hymenobacteraceae</taxon>
        <taxon>Hymenobacter</taxon>
    </lineage>
</organism>
<evidence type="ECO:0000313" key="1">
    <source>
        <dbReference type="EMBL" id="TGE10060.1"/>
    </source>
</evidence>
<dbReference type="Proteomes" id="UP000298337">
    <property type="component" value="Unassembled WGS sequence"/>
</dbReference>
<reference evidence="1 2" key="1">
    <citation type="submission" date="2019-04" db="EMBL/GenBank/DDBJ databases">
        <authorList>
            <person name="Feng G."/>
            <person name="Zhang J."/>
            <person name="Zhu H."/>
        </authorList>
    </citation>
    <scope>NUCLEOTIDE SEQUENCE [LARGE SCALE GENOMIC DNA]</scope>
    <source>
        <strain evidence="1 2">92R-1</strain>
    </source>
</reference>
<gene>
    <name evidence="1" type="ORF">EU556_04360</name>
</gene>
<dbReference type="OrthoDB" id="884362at2"/>
<accession>A0A4Z0PE75</accession>
<comment type="caution">
    <text evidence="1">The sequence shown here is derived from an EMBL/GenBank/DDBJ whole genome shotgun (WGS) entry which is preliminary data.</text>
</comment>
<protein>
    <submittedName>
        <fullName evidence="1">Uncharacterized protein</fullName>
    </submittedName>
</protein>
<dbReference type="EMBL" id="SRLA01000001">
    <property type="protein sequence ID" value="TGE10060.1"/>
    <property type="molecule type" value="Genomic_DNA"/>
</dbReference>
<keyword evidence="2" id="KW-1185">Reference proteome</keyword>
<proteinExistence type="predicted"/>
<sequence length="134" mass="15299">MSAESFTITPRPDLGILVVRWAEDAPFPQLQGNFLALLAAAREHATWRWLLDVRRRDQLDPELGHWTTHVFFPEAAQLAAGTLRIAVHCSPTRLLVYESSPDQQEYIQYGTAPERSYQLHLFIEEGPAMTWLLA</sequence>
<dbReference type="AlphaFoldDB" id="A0A4Z0PE75"/>
<name>A0A4Z0PE75_9BACT</name>
<evidence type="ECO:0000313" key="2">
    <source>
        <dbReference type="Proteomes" id="UP000298337"/>
    </source>
</evidence>